<proteinExistence type="predicted"/>
<dbReference type="Pfam" id="PF16157">
    <property type="entry name" value="DUF4865"/>
    <property type="match status" value="1"/>
</dbReference>
<name>A0ABY1ZJR4_9GAMM</name>
<comment type="caution">
    <text evidence="1">The sequence shown here is derived from an EMBL/GenBank/DDBJ whole genome shotgun (WGS) entry which is preliminary data.</text>
</comment>
<evidence type="ECO:0000313" key="2">
    <source>
        <dbReference type="Proteomes" id="UP000313645"/>
    </source>
</evidence>
<dbReference type="EMBL" id="SJDL01000025">
    <property type="protein sequence ID" value="TBW53329.1"/>
    <property type="molecule type" value="Genomic_DNA"/>
</dbReference>
<sequence length="204" mass="22457">MIAMQYSFTLPADYDMGLIRHRIASKGHLLDTFPNLVFKAYLYADRADRVTAGFENLYAPFYVWRNSDGMNAFLASAGFVGLTRSFGWPSVQTWSVWQALGSGDVANAVTATRETLAVEPFSDLSALRSAEIERAGRDLSRAGALAAVAAYDPTAWSVVRFRLWEDEGPEPAAGRRRYRVGHVSRPGVDGLERAPLALDRPGPE</sequence>
<organism evidence="1 2">
    <name type="scientific">Marinobacter halodurans</name>
    <dbReference type="NCBI Taxonomy" id="2528979"/>
    <lineage>
        <taxon>Bacteria</taxon>
        <taxon>Pseudomonadati</taxon>
        <taxon>Pseudomonadota</taxon>
        <taxon>Gammaproteobacteria</taxon>
        <taxon>Pseudomonadales</taxon>
        <taxon>Marinobacteraceae</taxon>
        <taxon>Marinobacter</taxon>
    </lineage>
</organism>
<dbReference type="InterPro" id="IPR032349">
    <property type="entry name" value="DUF4865"/>
</dbReference>
<dbReference type="RefSeq" id="WP_131482737.1">
    <property type="nucleotide sequence ID" value="NZ_SJDL01000025.1"/>
</dbReference>
<accession>A0ABY1ZJR4</accession>
<protein>
    <submittedName>
        <fullName evidence="1">DUF4865 family protein</fullName>
    </submittedName>
</protein>
<reference evidence="1 2" key="1">
    <citation type="submission" date="2019-02" db="EMBL/GenBank/DDBJ databases">
        <title>Marinobacter halodurans sp. nov., a marine bacterium isolated from sea tidal flat.</title>
        <authorList>
            <person name="Yoo Y."/>
            <person name="Lee D.W."/>
            <person name="Kim B.S."/>
            <person name="Kim J.-J."/>
        </authorList>
    </citation>
    <scope>NUCLEOTIDE SEQUENCE [LARGE SCALE GENOMIC DNA]</scope>
    <source>
        <strain evidence="1 2">YJ-S3-2</strain>
    </source>
</reference>
<evidence type="ECO:0000313" key="1">
    <source>
        <dbReference type="EMBL" id="TBW53329.1"/>
    </source>
</evidence>
<keyword evidence="2" id="KW-1185">Reference proteome</keyword>
<dbReference type="Proteomes" id="UP000313645">
    <property type="component" value="Unassembled WGS sequence"/>
</dbReference>
<gene>
    <name evidence="1" type="ORF">EZI54_15205</name>
</gene>